<reference evidence="6 7" key="1">
    <citation type="submission" date="2019-12" db="EMBL/GenBank/DDBJ databases">
        <authorList>
            <person name="Huq M.A."/>
        </authorList>
    </citation>
    <scope>NUCLEOTIDE SEQUENCE [LARGE SCALE GENOMIC DNA]</scope>
    <source>
        <strain evidence="6 7">MAH-25</strain>
    </source>
</reference>
<dbReference type="Proteomes" id="UP000469385">
    <property type="component" value="Unassembled WGS sequence"/>
</dbReference>
<dbReference type="GO" id="GO:0016042">
    <property type="term" value="P:lipid catabolic process"/>
    <property type="evidence" value="ECO:0007669"/>
    <property type="project" value="UniProtKB-UniRule"/>
</dbReference>
<dbReference type="AlphaFoldDB" id="A0A6N8IR55"/>
<dbReference type="PROSITE" id="PS51635">
    <property type="entry name" value="PNPLA"/>
    <property type="match status" value="1"/>
</dbReference>
<name>A0A6N8IR55_9BURK</name>
<dbReference type="RefSeq" id="WP_157397342.1">
    <property type="nucleotide sequence ID" value="NZ_WSEL01000003.1"/>
</dbReference>
<comment type="caution">
    <text evidence="6">The sequence shown here is derived from an EMBL/GenBank/DDBJ whole genome shotgun (WGS) entry which is preliminary data.</text>
</comment>
<dbReference type="InterPro" id="IPR016035">
    <property type="entry name" value="Acyl_Trfase/lysoPLipase"/>
</dbReference>
<sequence length="289" mass="31088">MRPEGREPRVALVIGAGSLKCAAAYGVARVLQNHRIPIARIIGCSGGAFCAAWLAAGGGDAQAVAERFARGWGGAFDEVDYGAILASVFPRWLGFTPKRGIVRDRAINAAIAAEFGQLRFEDLDTPLQLVATDFETGEQIVISSGRLFDAIRASIALPLILPPWPQGGRMLVDGAVCDPLPVDVAVREGADIIVAVGFENPLELQFHSGMGLVRQVTSLMVNQLLRAQYAFFNLAHDAETVLVMPEFDRPVGLGDVHLVPWLVEQGALAAEREMPYLRRLLEAAPLRAA</sequence>
<evidence type="ECO:0000259" key="5">
    <source>
        <dbReference type="PROSITE" id="PS51635"/>
    </source>
</evidence>
<evidence type="ECO:0000313" key="6">
    <source>
        <dbReference type="EMBL" id="MVQ29328.1"/>
    </source>
</evidence>
<accession>A0A6N8IR55</accession>
<feature type="short sequence motif" description="DGA/G" evidence="4">
    <location>
        <begin position="173"/>
        <end position="175"/>
    </location>
</feature>
<keyword evidence="3 4" id="KW-0443">Lipid metabolism</keyword>
<organism evidence="6 7">
    <name type="scientific">Ramlibacter pinisoli</name>
    <dbReference type="NCBI Taxonomy" id="2682844"/>
    <lineage>
        <taxon>Bacteria</taxon>
        <taxon>Pseudomonadati</taxon>
        <taxon>Pseudomonadota</taxon>
        <taxon>Betaproteobacteria</taxon>
        <taxon>Burkholderiales</taxon>
        <taxon>Comamonadaceae</taxon>
        <taxon>Ramlibacter</taxon>
    </lineage>
</organism>
<keyword evidence="1 4" id="KW-0378">Hydrolase</keyword>
<keyword evidence="2 4" id="KW-0442">Lipid degradation</keyword>
<dbReference type="Gene3D" id="3.40.1090.10">
    <property type="entry name" value="Cytosolic phospholipase A2 catalytic domain"/>
    <property type="match status" value="2"/>
</dbReference>
<dbReference type="PANTHER" id="PTHR14226:SF76">
    <property type="entry name" value="NTE FAMILY PROTEIN RSSA"/>
    <property type="match status" value="1"/>
</dbReference>
<feature type="active site" description="Proton acceptor" evidence="4">
    <location>
        <position position="173"/>
    </location>
</feature>
<evidence type="ECO:0000256" key="2">
    <source>
        <dbReference type="ARBA" id="ARBA00022963"/>
    </source>
</evidence>
<evidence type="ECO:0000256" key="4">
    <source>
        <dbReference type="PROSITE-ProRule" id="PRU01161"/>
    </source>
</evidence>
<dbReference type="InterPro" id="IPR002641">
    <property type="entry name" value="PNPLA_dom"/>
</dbReference>
<evidence type="ECO:0000256" key="1">
    <source>
        <dbReference type="ARBA" id="ARBA00022801"/>
    </source>
</evidence>
<keyword evidence="7" id="KW-1185">Reference proteome</keyword>
<dbReference type="SUPFAM" id="SSF52151">
    <property type="entry name" value="FabD/lysophospholipase-like"/>
    <property type="match status" value="1"/>
</dbReference>
<evidence type="ECO:0000313" key="7">
    <source>
        <dbReference type="Proteomes" id="UP000469385"/>
    </source>
</evidence>
<comment type="caution">
    <text evidence="4">Lacks conserved residue(s) required for the propagation of feature annotation.</text>
</comment>
<dbReference type="Pfam" id="PF01734">
    <property type="entry name" value="Patatin"/>
    <property type="match status" value="1"/>
</dbReference>
<gene>
    <name evidence="6" type="ORF">GON04_07715</name>
</gene>
<feature type="short sequence motif" description="GXSXG" evidence="4">
    <location>
        <begin position="43"/>
        <end position="47"/>
    </location>
</feature>
<evidence type="ECO:0000256" key="3">
    <source>
        <dbReference type="ARBA" id="ARBA00023098"/>
    </source>
</evidence>
<protein>
    <recommendedName>
        <fullName evidence="5">PNPLA domain-containing protein</fullName>
    </recommendedName>
</protein>
<dbReference type="InterPro" id="IPR050301">
    <property type="entry name" value="NTE"/>
</dbReference>
<feature type="active site" description="Nucleophile" evidence="4">
    <location>
        <position position="45"/>
    </location>
</feature>
<proteinExistence type="predicted"/>
<dbReference type="EMBL" id="WSEL01000003">
    <property type="protein sequence ID" value="MVQ29328.1"/>
    <property type="molecule type" value="Genomic_DNA"/>
</dbReference>
<dbReference type="PANTHER" id="PTHR14226">
    <property type="entry name" value="NEUROPATHY TARGET ESTERASE/SWISS CHEESE D.MELANOGASTER"/>
    <property type="match status" value="1"/>
</dbReference>
<feature type="domain" description="PNPLA" evidence="5">
    <location>
        <begin position="12"/>
        <end position="186"/>
    </location>
</feature>
<dbReference type="GO" id="GO:0016787">
    <property type="term" value="F:hydrolase activity"/>
    <property type="evidence" value="ECO:0007669"/>
    <property type="project" value="UniProtKB-UniRule"/>
</dbReference>